<protein>
    <submittedName>
        <fullName evidence="1">Flagellar motor switch protein</fullName>
    </submittedName>
</protein>
<name>A0A9X6SSP3_BACCE</name>
<dbReference type="SUPFAM" id="SSF101801">
    <property type="entry name" value="Surface presentation of antigens (SPOA)"/>
    <property type="match status" value="1"/>
</dbReference>
<accession>A0A9X6SSP3</accession>
<keyword evidence="1" id="KW-0969">Cilium</keyword>
<keyword evidence="1" id="KW-0282">Flagellum</keyword>
<evidence type="ECO:0000313" key="1">
    <source>
        <dbReference type="EMBL" id="PDZ94469.1"/>
    </source>
</evidence>
<reference evidence="1 2" key="1">
    <citation type="submission" date="2017-09" db="EMBL/GenBank/DDBJ databases">
        <title>Large-scale bioinformatics analysis of Bacillus genomes uncovers conserved roles of natural products in bacterial physiology.</title>
        <authorList>
            <consortium name="Agbiome Team Llc"/>
            <person name="Bleich R.M."/>
            <person name="Grubbs K.J."/>
            <person name="Santa Maria K.C."/>
            <person name="Allen S.E."/>
            <person name="Farag S."/>
            <person name="Shank E.A."/>
            <person name="Bowers A."/>
        </authorList>
    </citation>
    <scope>NUCLEOTIDE SEQUENCE [LARGE SCALE GENOMIC DNA]</scope>
    <source>
        <strain evidence="1 2">AFS092789</strain>
    </source>
</reference>
<dbReference type="InterPro" id="IPR036429">
    <property type="entry name" value="SpoA-like_sf"/>
</dbReference>
<sequence>LLNISKGTTYRLENSKKDIVTIKIGKEKIGEGNIFIRGGKMYVEIVKLGEEGENK</sequence>
<gene>
    <name evidence="1" type="ORF">CON36_33685</name>
</gene>
<feature type="non-terminal residue" evidence="1">
    <location>
        <position position="1"/>
    </location>
</feature>
<dbReference type="Proteomes" id="UP000219922">
    <property type="component" value="Unassembled WGS sequence"/>
</dbReference>
<comment type="caution">
    <text evidence="1">The sequence shown here is derived from an EMBL/GenBank/DDBJ whole genome shotgun (WGS) entry which is preliminary data.</text>
</comment>
<proteinExistence type="predicted"/>
<keyword evidence="1" id="KW-0966">Cell projection</keyword>
<organism evidence="1 2">
    <name type="scientific">Bacillus cereus</name>
    <dbReference type="NCBI Taxonomy" id="1396"/>
    <lineage>
        <taxon>Bacteria</taxon>
        <taxon>Bacillati</taxon>
        <taxon>Bacillota</taxon>
        <taxon>Bacilli</taxon>
        <taxon>Bacillales</taxon>
        <taxon>Bacillaceae</taxon>
        <taxon>Bacillus</taxon>
        <taxon>Bacillus cereus group</taxon>
    </lineage>
</organism>
<dbReference type="AlphaFoldDB" id="A0A9X6SSP3"/>
<dbReference type="EMBL" id="NVMX01000184">
    <property type="protein sequence ID" value="PDZ94469.1"/>
    <property type="molecule type" value="Genomic_DNA"/>
</dbReference>
<dbReference type="Gene3D" id="2.30.330.10">
    <property type="entry name" value="SpoA-like"/>
    <property type="match status" value="1"/>
</dbReference>
<evidence type="ECO:0000313" key="2">
    <source>
        <dbReference type="Proteomes" id="UP000219922"/>
    </source>
</evidence>